<evidence type="ECO:0000256" key="7">
    <source>
        <dbReference type="ARBA" id="ARBA00022824"/>
    </source>
</evidence>
<dbReference type="OrthoDB" id="2789670at2759"/>
<dbReference type="SUPFAM" id="SSF48264">
    <property type="entry name" value="Cytochrome P450"/>
    <property type="match status" value="1"/>
</dbReference>
<dbReference type="RefSeq" id="XP_022095049.1">
    <property type="nucleotide sequence ID" value="XM_022239357.1"/>
</dbReference>
<dbReference type="GO" id="GO:0006805">
    <property type="term" value="P:xenobiotic metabolic process"/>
    <property type="evidence" value="ECO:0007669"/>
    <property type="project" value="TreeGrafter"/>
</dbReference>
<dbReference type="InterPro" id="IPR002401">
    <property type="entry name" value="Cyt_P450_E_grp-I"/>
</dbReference>
<keyword evidence="8" id="KW-0492">Microsome</keyword>
<name>A0A8B7YP51_ACAPL</name>
<comment type="subcellular location">
    <subcellularLocation>
        <location evidence="3">Endoplasmic reticulum membrane</location>
        <topology evidence="3">Peripheral membrane protein</topology>
    </subcellularLocation>
    <subcellularLocation>
        <location evidence="2">Microsome membrane</location>
        <topology evidence="2">Peripheral membrane protein</topology>
    </subcellularLocation>
</comment>
<feature type="binding site" description="axial binding residue" evidence="13">
    <location>
        <position position="441"/>
    </location>
    <ligand>
        <name>heme</name>
        <dbReference type="ChEBI" id="CHEBI:30413"/>
    </ligand>
    <ligandPart>
        <name>Fe</name>
        <dbReference type="ChEBI" id="CHEBI:18248"/>
    </ligandPart>
</feature>
<evidence type="ECO:0000256" key="6">
    <source>
        <dbReference type="ARBA" id="ARBA00022723"/>
    </source>
</evidence>
<dbReference type="GeneID" id="110981638"/>
<evidence type="ECO:0000256" key="13">
    <source>
        <dbReference type="PIRSR" id="PIRSR602401-1"/>
    </source>
</evidence>
<evidence type="ECO:0000256" key="3">
    <source>
        <dbReference type="ARBA" id="ARBA00004406"/>
    </source>
</evidence>
<dbReference type="InterPro" id="IPR036396">
    <property type="entry name" value="Cyt_P450_sf"/>
</dbReference>
<dbReference type="PROSITE" id="PS00086">
    <property type="entry name" value="CYTOCHROME_P450"/>
    <property type="match status" value="1"/>
</dbReference>
<keyword evidence="10 13" id="KW-0408">Iron</keyword>
<organism evidence="16 17">
    <name type="scientific">Acanthaster planci</name>
    <name type="common">Crown-of-thorns starfish</name>
    <dbReference type="NCBI Taxonomy" id="133434"/>
    <lineage>
        <taxon>Eukaryota</taxon>
        <taxon>Metazoa</taxon>
        <taxon>Echinodermata</taxon>
        <taxon>Eleutherozoa</taxon>
        <taxon>Asterozoa</taxon>
        <taxon>Asteroidea</taxon>
        <taxon>Valvatacea</taxon>
        <taxon>Valvatida</taxon>
        <taxon>Acanthasteridae</taxon>
        <taxon>Acanthaster</taxon>
    </lineage>
</organism>
<dbReference type="Gene3D" id="1.10.630.10">
    <property type="entry name" value="Cytochrome P450"/>
    <property type="match status" value="1"/>
</dbReference>
<keyword evidence="6 13" id="KW-0479">Metal-binding</keyword>
<dbReference type="InterPro" id="IPR001128">
    <property type="entry name" value="Cyt_P450"/>
</dbReference>
<dbReference type="PRINTS" id="PR00463">
    <property type="entry name" value="EP450I"/>
</dbReference>
<evidence type="ECO:0000313" key="17">
    <source>
        <dbReference type="RefSeq" id="XP_022095049.1"/>
    </source>
</evidence>
<proteinExistence type="inferred from homology"/>
<keyword evidence="15" id="KW-1133">Transmembrane helix</keyword>
<keyword evidence="12 15" id="KW-0472">Membrane</keyword>
<dbReference type="FunFam" id="1.10.630.10:FF:000238">
    <property type="entry name" value="Cytochrome P450 2A6"/>
    <property type="match status" value="1"/>
</dbReference>
<keyword evidence="11 14" id="KW-0503">Monooxygenase</keyword>
<dbReference type="GO" id="GO:0020037">
    <property type="term" value="F:heme binding"/>
    <property type="evidence" value="ECO:0007669"/>
    <property type="project" value="InterPro"/>
</dbReference>
<evidence type="ECO:0000256" key="15">
    <source>
        <dbReference type="SAM" id="Phobius"/>
    </source>
</evidence>
<dbReference type="GO" id="GO:0008395">
    <property type="term" value="F:steroid hydroxylase activity"/>
    <property type="evidence" value="ECO:0007669"/>
    <property type="project" value="TreeGrafter"/>
</dbReference>
<evidence type="ECO:0000256" key="9">
    <source>
        <dbReference type="ARBA" id="ARBA00023002"/>
    </source>
</evidence>
<evidence type="ECO:0000256" key="14">
    <source>
        <dbReference type="RuleBase" id="RU000461"/>
    </source>
</evidence>
<evidence type="ECO:0000256" key="10">
    <source>
        <dbReference type="ARBA" id="ARBA00023004"/>
    </source>
</evidence>
<dbReference type="GO" id="GO:0005506">
    <property type="term" value="F:iron ion binding"/>
    <property type="evidence" value="ECO:0007669"/>
    <property type="project" value="InterPro"/>
</dbReference>
<dbReference type="KEGG" id="aplc:110981638"/>
<dbReference type="Proteomes" id="UP000694845">
    <property type="component" value="Unplaced"/>
</dbReference>
<dbReference type="GO" id="GO:0016712">
    <property type="term" value="F:oxidoreductase activity, acting on paired donors, with incorporation or reduction of molecular oxygen, reduced flavin or flavoprotein as one donor, and incorporation of one atom of oxygen"/>
    <property type="evidence" value="ECO:0007669"/>
    <property type="project" value="TreeGrafter"/>
</dbReference>
<evidence type="ECO:0000313" key="16">
    <source>
        <dbReference type="Proteomes" id="UP000694845"/>
    </source>
</evidence>
<dbReference type="PRINTS" id="PR00385">
    <property type="entry name" value="P450"/>
</dbReference>
<dbReference type="AlphaFoldDB" id="A0A8B7YP51"/>
<reference evidence="17" key="1">
    <citation type="submission" date="2025-08" db="UniProtKB">
        <authorList>
            <consortium name="RefSeq"/>
        </authorList>
    </citation>
    <scope>IDENTIFICATION</scope>
</reference>
<dbReference type="PANTHER" id="PTHR24300:SF397">
    <property type="entry name" value="CYTOCHROME P450 2U1"/>
    <property type="match status" value="1"/>
</dbReference>
<accession>A0A8B7YP51</accession>
<evidence type="ECO:0000256" key="4">
    <source>
        <dbReference type="ARBA" id="ARBA00010617"/>
    </source>
</evidence>
<dbReference type="GO" id="GO:0006082">
    <property type="term" value="P:organic acid metabolic process"/>
    <property type="evidence" value="ECO:0007669"/>
    <property type="project" value="TreeGrafter"/>
</dbReference>
<evidence type="ECO:0000256" key="5">
    <source>
        <dbReference type="ARBA" id="ARBA00022617"/>
    </source>
</evidence>
<dbReference type="CDD" id="cd20617">
    <property type="entry name" value="CYP1_2-like"/>
    <property type="match status" value="1"/>
</dbReference>
<evidence type="ECO:0000256" key="8">
    <source>
        <dbReference type="ARBA" id="ARBA00022848"/>
    </source>
</evidence>
<keyword evidence="15" id="KW-0812">Transmembrane</keyword>
<dbReference type="GO" id="GO:0005789">
    <property type="term" value="C:endoplasmic reticulum membrane"/>
    <property type="evidence" value="ECO:0007669"/>
    <property type="project" value="UniProtKB-SubCell"/>
</dbReference>
<keyword evidence="9 14" id="KW-0560">Oxidoreductase</keyword>
<feature type="transmembrane region" description="Helical" evidence="15">
    <location>
        <begin position="12"/>
        <end position="33"/>
    </location>
</feature>
<keyword evidence="16" id="KW-1185">Reference proteome</keyword>
<evidence type="ECO:0000256" key="1">
    <source>
        <dbReference type="ARBA" id="ARBA00001971"/>
    </source>
</evidence>
<comment type="similarity">
    <text evidence="4 14">Belongs to the cytochrome P450 family.</text>
</comment>
<dbReference type="InterPro" id="IPR050182">
    <property type="entry name" value="Cytochrome_P450_fam2"/>
</dbReference>
<keyword evidence="7" id="KW-0256">Endoplasmic reticulum</keyword>
<dbReference type="InterPro" id="IPR017972">
    <property type="entry name" value="Cyt_P450_CS"/>
</dbReference>
<dbReference type="Pfam" id="PF00067">
    <property type="entry name" value="p450"/>
    <property type="match status" value="1"/>
</dbReference>
<evidence type="ECO:0000256" key="12">
    <source>
        <dbReference type="ARBA" id="ARBA00023136"/>
    </source>
</evidence>
<evidence type="ECO:0000256" key="2">
    <source>
        <dbReference type="ARBA" id="ARBA00004174"/>
    </source>
</evidence>
<protein>
    <submittedName>
        <fullName evidence="17">Cytochrome P450 2A10-like isoform X1</fullName>
    </submittedName>
</protein>
<dbReference type="PANTHER" id="PTHR24300">
    <property type="entry name" value="CYTOCHROME P450 508A4-RELATED"/>
    <property type="match status" value="1"/>
</dbReference>
<comment type="cofactor">
    <cofactor evidence="1 13">
        <name>heme</name>
        <dbReference type="ChEBI" id="CHEBI:30413"/>
    </cofactor>
</comment>
<gene>
    <name evidence="17" type="primary">LOC110981638</name>
</gene>
<keyword evidence="5 13" id="KW-0349">Heme</keyword>
<evidence type="ECO:0000256" key="11">
    <source>
        <dbReference type="ARBA" id="ARBA00023033"/>
    </source>
</evidence>
<sequence>MTYQTLLSLFSFLPSFRLALIFVVVFLAVNLILERIRFQNLPPGPWSLPLLGAYLHLGSDPTSFLLKNRQKYGKIFSLYLGSRLTVVITDPELAREAYSKKGEITGARDISTLNWLDVSGSVVYMSGSDIKPLRRLVQRSLRDFVLGKKGAETIMVKEAEHLCHFLEESIEKNKVLDPRLGIQKASINIMYAFCFGQRFDYASPEMNKVALGLSAVSHISCVSITREIPFLFVAPRFKDFRRGGLAYRQAMHNMVAQHVATLDSCHSRDLTDKLIQATSKDDSQFSFGSDRIFRTLMDLLGAGADTTSSTLQFAIWNMAANPTVQEKVHSEILEVVDNDRTPEWADRHRLPYTCAVINETLRHMHPVPLGLFHRATQTFELGGYTIPEGAELLAPIACMNMDPEAWPDPEEFKPERFLSPDGKTVVLPDKFMPFSTGSRMCIGEGLARMEMFVFFTTMMQRFTFDLPSEALQSCEPETGFFFRYPSQMQICASKNS</sequence>